<evidence type="ECO:0000256" key="7">
    <source>
        <dbReference type="HAMAP-Rule" id="MF_00550"/>
    </source>
</evidence>
<dbReference type="GO" id="GO:0045148">
    <property type="term" value="F:tripeptide aminopeptidase activity"/>
    <property type="evidence" value="ECO:0007669"/>
    <property type="project" value="UniProtKB-UniRule"/>
</dbReference>
<comment type="similarity">
    <text evidence="1 7">Belongs to the peptidase M20B family.</text>
</comment>
<feature type="binding site" evidence="7 9">
    <location>
        <position position="176"/>
    </location>
    <ligand>
        <name>Zn(2+)</name>
        <dbReference type="ChEBI" id="CHEBI:29105"/>
        <label>2</label>
    </ligand>
</feature>
<keyword evidence="3 7" id="KW-0479">Metal-binding</keyword>
<keyword evidence="12" id="KW-1185">Reference proteome</keyword>
<evidence type="ECO:0000256" key="5">
    <source>
        <dbReference type="ARBA" id="ARBA00022833"/>
    </source>
</evidence>
<protein>
    <recommendedName>
        <fullName evidence="7">Peptidase T</fullName>
        <ecNumber evidence="7">3.4.11.4</ecNumber>
    </recommendedName>
    <alternativeName>
        <fullName evidence="7">Aminotripeptidase</fullName>
        <shortName evidence="7">Tripeptidase</shortName>
    </alternativeName>
    <alternativeName>
        <fullName evidence="7">Tripeptide aminopeptidase</fullName>
    </alternativeName>
</protein>
<evidence type="ECO:0000256" key="2">
    <source>
        <dbReference type="ARBA" id="ARBA00022670"/>
    </source>
</evidence>
<comment type="caution">
    <text evidence="11">The sequence shown here is derived from an EMBL/GenBank/DDBJ whole genome shotgun (WGS) entry which is preliminary data.</text>
</comment>
<comment type="catalytic activity">
    <reaction evidence="7">
        <text>Release of the N-terminal residue from a tripeptide.</text>
        <dbReference type="EC" id="3.4.11.4"/>
    </reaction>
</comment>
<evidence type="ECO:0000256" key="3">
    <source>
        <dbReference type="ARBA" id="ARBA00022723"/>
    </source>
</evidence>
<feature type="binding site" evidence="7 9">
    <location>
        <position position="380"/>
    </location>
    <ligand>
        <name>Zn(2+)</name>
        <dbReference type="ChEBI" id="CHEBI:29105"/>
        <label>2</label>
    </ligand>
</feature>
<dbReference type="Gene3D" id="3.40.630.10">
    <property type="entry name" value="Zn peptidases"/>
    <property type="match status" value="1"/>
</dbReference>
<evidence type="ECO:0000256" key="9">
    <source>
        <dbReference type="PIRSR" id="PIRSR037215-2"/>
    </source>
</evidence>
<comment type="cofactor">
    <cofactor evidence="7 9">
        <name>Zn(2+)</name>
        <dbReference type="ChEBI" id="CHEBI:29105"/>
    </cofactor>
    <text evidence="7 9">Binds 2 Zn(2+) ions per subunit.</text>
</comment>
<dbReference type="NCBIfam" id="NF003976">
    <property type="entry name" value="PRK05469.1"/>
    <property type="match status" value="1"/>
</dbReference>
<dbReference type="Proteomes" id="UP000252733">
    <property type="component" value="Unassembled WGS sequence"/>
</dbReference>
<evidence type="ECO:0000256" key="6">
    <source>
        <dbReference type="ARBA" id="ARBA00023049"/>
    </source>
</evidence>
<dbReference type="CDD" id="cd03892">
    <property type="entry name" value="M20_peptT"/>
    <property type="match status" value="1"/>
</dbReference>
<feature type="active site" description="Proton acceptor" evidence="7 8">
    <location>
        <position position="175"/>
    </location>
</feature>
<evidence type="ECO:0000256" key="4">
    <source>
        <dbReference type="ARBA" id="ARBA00022801"/>
    </source>
</evidence>
<keyword evidence="4 7" id="KW-0378">Hydrolase</keyword>
<feature type="domain" description="Peptidase M20 dimerisation" evidence="10">
    <location>
        <begin position="207"/>
        <end position="307"/>
    </location>
</feature>
<evidence type="ECO:0000256" key="8">
    <source>
        <dbReference type="PIRSR" id="PIRSR037215-1"/>
    </source>
</evidence>
<dbReference type="NCBIfam" id="NF009920">
    <property type="entry name" value="PRK13381.1"/>
    <property type="match status" value="1"/>
</dbReference>
<keyword evidence="5 7" id="KW-0862">Zinc</keyword>
<dbReference type="InterPro" id="IPR001261">
    <property type="entry name" value="ArgE/DapE_CS"/>
</dbReference>
<dbReference type="InterPro" id="IPR036264">
    <property type="entry name" value="Bact_exopeptidase_dim_dom"/>
</dbReference>
<dbReference type="PROSITE" id="PS00759">
    <property type="entry name" value="ARGE_DAPE_CPG2_2"/>
    <property type="match status" value="1"/>
</dbReference>
<dbReference type="Gene3D" id="3.30.70.360">
    <property type="match status" value="1"/>
</dbReference>
<dbReference type="NCBIfam" id="TIGR01882">
    <property type="entry name" value="peptidase-T"/>
    <property type="match status" value="1"/>
</dbReference>
<comment type="function">
    <text evidence="7">Cleaves the N-terminal amino acid of tripeptides.</text>
</comment>
<name>A0A2T0XPT5_9BACT</name>
<feature type="binding site" evidence="7 9">
    <location>
        <position position="78"/>
    </location>
    <ligand>
        <name>Zn(2+)</name>
        <dbReference type="ChEBI" id="CHEBI:29105"/>
        <label>1</label>
    </ligand>
</feature>
<reference evidence="11 12" key="1">
    <citation type="submission" date="2018-07" db="EMBL/GenBank/DDBJ databases">
        <title>Freshwater and sediment microbial communities from various areas in North America, analyzing microbe dynamics in response to fracking.</title>
        <authorList>
            <person name="Lamendella R."/>
        </authorList>
    </citation>
    <scope>NUCLEOTIDE SEQUENCE [LARGE SCALE GENOMIC DNA]</scope>
    <source>
        <strain evidence="11 12">160A</strain>
    </source>
</reference>
<dbReference type="InterPro" id="IPR011650">
    <property type="entry name" value="Peptidase_M20_dimer"/>
</dbReference>
<keyword evidence="7" id="KW-0031">Aminopeptidase</keyword>
<dbReference type="GO" id="GO:0043171">
    <property type="term" value="P:peptide catabolic process"/>
    <property type="evidence" value="ECO:0007669"/>
    <property type="project" value="UniProtKB-UniRule"/>
</dbReference>
<feature type="binding site" evidence="7 9">
    <location>
        <position position="198"/>
    </location>
    <ligand>
        <name>Zn(2+)</name>
        <dbReference type="ChEBI" id="CHEBI:29105"/>
        <label>1</label>
    </ligand>
</feature>
<dbReference type="HAMAP" id="MF_00550">
    <property type="entry name" value="Aminopeptidase_M20"/>
    <property type="match status" value="1"/>
</dbReference>
<dbReference type="GO" id="GO:0006508">
    <property type="term" value="P:proteolysis"/>
    <property type="evidence" value="ECO:0007669"/>
    <property type="project" value="UniProtKB-UniRule"/>
</dbReference>
<dbReference type="STRING" id="1168289.GCA_000259075_00684"/>
<dbReference type="AlphaFoldDB" id="A0A2T0XPT5"/>
<dbReference type="EC" id="3.4.11.4" evidence="7"/>
<proteinExistence type="inferred from homology"/>
<feature type="binding site" evidence="7 9">
    <location>
        <position position="141"/>
    </location>
    <ligand>
        <name>Zn(2+)</name>
        <dbReference type="ChEBI" id="CHEBI:29105"/>
        <label>1</label>
    </ligand>
</feature>
<dbReference type="SUPFAM" id="SSF55031">
    <property type="entry name" value="Bacterial exopeptidase dimerisation domain"/>
    <property type="match status" value="1"/>
</dbReference>
<dbReference type="Pfam" id="PF01546">
    <property type="entry name" value="Peptidase_M20"/>
    <property type="match status" value="1"/>
</dbReference>
<dbReference type="GO" id="GO:0005829">
    <property type="term" value="C:cytosol"/>
    <property type="evidence" value="ECO:0007669"/>
    <property type="project" value="TreeGrafter"/>
</dbReference>
<dbReference type="PIRSF" id="PIRSF037215">
    <property type="entry name" value="Peptidase_M20B"/>
    <property type="match status" value="1"/>
</dbReference>
<dbReference type="GO" id="GO:0008237">
    <property type="term" value="F:metallopeptidase activity"/>
    <property type="evidence" value="ECO:0007669"/>
    <property type="project" value="UniProtKB-KW"/>
</dbReference>
<gene>
    <name evidence="7" type="primary">pepT</name>
    <name evidence="11" type="ORF">DFO77_11918</name>
</gene>
<organism evidence="11 12">
    <name type="scientific">Marinilabilia salmonicolor</name>
    <dbReference type="NCBI Taxonomy" id="989"/>
    <lineage>
        <taxon>Bacteria</taxon>
        <taxon>Pseudomonadati</taxon>
        <taxon>Bacteroidota</taxon>
        <taxon>Bacteroidia</taxon>
        <taxon>Marinilabiliales</taxon>
        <taxon>Marinilabiliaceae</taxon>
        <taxon>Marinilabilia</taxon>
    </lineage>
</organism>
<keyword evidence="2 7" id="KW-0645">Protease</keyword>
<dbReference type="RefSeq" id="WP_106152314.1">
    <property type="nucleotide sequence ID" value="NZ_PVTS01000004.1"/>
</dbReference>
<dbReference type="GO" id="GO:0008270">
    <property type="term" value="F:zinc ion binding"/>
    <property type="evidence" value="ECO:0007669"/>
    <property type="project" value="UniProtKB-UniRule"/>
</dbReference>
<dbReference type="PANTHER" id="PTHR42994:SF1">
    <property type="entry name" value="PEPTIDASE T"/>
    <property type="match status" value="1"/>
</dbReference>
<accession>A0A2T0XPT5</accession>
<dbReference type="SUPFAM" id="SSF53187">
    <property type="entry name" value="Zn-dependent exopeptidases"/>
    <property type="match status" value="1"/>
</dbReference>
<feature type="active site" evidence="7 8">
    <location>
        <position position="80"/>
    </location>
</feature>
<dbReference type="EMBL" id="QPIZ01000019">
    <property type="protein sequence ID" value="RCW31052.1"/>
    <property type="molecule type" value="Genomic_DNA"/>
</dbReference>
<keyword evidence="7" id="KW-0963">Cytoplasm</keyword>
<evidence type="ECO:0000313" key="12">
    <source>
        <dbReference type="Proteomes" id="UP000252733"/>
    </source>
</evidence>
<feature type="binding site" evidence="7 9">
    <location>
        <position position="141"/>
    </location>
    <ligand>
        <name>Zn(2+)</name>
        <dbReference type="ChEBI" id="CHEBI:29105"/>
        <label>2</label>
    </ligand>
</feature>
<keyword evidence="6 7" id="KW-0482">Metalloprotease</keyword>
<evidence type="ECO:0000313" key="11">
    <source>
        <dbReference type="EMBL" id="RCW31052.1"/>
    </source>
</evidence>
<sequence length="411" mass="45872">MTSIVDRFIKYTKIDTQSDPNTGLTPSTPGQMKFSRELAEELKTIGLEDVELDDNGYIMATVPSNIEEDVPVVGFIAHVDTSPDFSGKNVSPKIVEEYDGGEIVLDAENNISLKPAEFPELKQYIGQKIISTDGSTLLGADDKAGVAAIVSAMEYLIKHPEVRHGKIRVGFTPDEEIGEGADLFNVEKFGAEFAYTIDGGEIGELEYENFNAAMAKVTAHGRNVHPGYARGKMRNSIRIANQLIAMLPRHETPEHSDGYEGFYHLMSFNGDVEKTEMQFLIRDFKRDRFEDRKKEMEHLVRKVNHEFGEGAMDLDIKDQYYNMREKIEPVKYIVDLAEQAMKDVGVVPKIKPIRGGTDGARLAFMGLPTPNIFAGGHNFHGRFEFLPVPSLEKAMEVVLKIAELVPSVKKV</sequence>
<dbReference type="PROSITE" id="PS00758">
    <property type="entry name" value="ARGE_DAPE_CPG2_1"/>
    <property type="match status" value="1"/>
</dbReference>
<dbReference type="InterPro" id="IPR010161">
    <property type="entry name" value="Peptidase_M20B"/>
</dbReference>
<dbReference type="Pfam" id="PF07687">
    <property type="entry name" value="M20_dimer"/>
    <property type="match status" value="1"/>
</dbReference>
<evidence type="ECO:0000259" key="10">
    <source>
        <dbReference type="Pfam" id="PF07687"/>
    </source>
</evidence>
<dbReference type="PANTHER" id="PTHR42994">
    <property type="entry name" value="PEPTIDASE T"/>
    <property type="match status" value="1"/>
</dbReference>
<comment type="subcellular location">
    <subcellularLocation>
        <location evidence="7">Cytoplasm</location>
    </subcellularLocation>
</comment>
<dbReference type="OrthoDB" id="9804934at2"/>
<evidence type="ECO:0000256" key="1">
    <source>
        <dbReference type="ARBA" id="ARBA00009692"/>
    </source>
</evidence>
<dbReference type="InterPro" id="IPR002933">
    <property type="entry name" value="Peptidase_M20"/>
</dbReference>